<dbReference type="RefSeq" id="XP_062633169.1">
    <property type="nucleotide sequence ID" value="XM_062782185.1"/>
</dbReference>
<gene>
    <name evidence="4" type="ORF">C8A04DRAFT_32696</name>
</gene>
<keyword evidence="2" id="KW-0472">Membrane</keyword>
<feature type="transmembrane region" description="Helical" evidence="2">
    <location>
        <begin position="147"/>
        <end position="165"/>
    </location>
</feature>
<sequence>MTLSNNTIIGIAELVVYVPALVVSIFVCIRHGFSRSSGWLYTLLLCLVRVVGASLQIASQANPDDTNLIIAAAALESIGLTPLVLATLGMLSRLVDWVNRELERPFITIIHFRTIQLFVLIGTILTAVGSSSSSDPNSPPTTSKVSIVLYTLAFIGTVVILIFSTPHRQLVPSAERVIITAVFLACPLIAVRVLYSLLTVFIHSGVFRRYGAPFEVHLCMASIEEFIVVAIYLFIGMRLVKLSKEEQGEILSRPWKDDQGQGSQSGGRRGGAGRLGRRKPRGLIGGLIGLIMSAIASRHERERETHQGHQRNGSGSRQDEHFLVQQQGQYGHRQGVTTEYDPHVSRNV</sequence>
<feature type="transmembrane region" description="Helical" evidence="2">
    <location>
        <begin position="69"/>
        <end position="94"/>
    </location>
</feature>
<evidence type="ECO:0000313" key="4">
    <source>
        <dbReference type="EMBL" id="KAK4139798.1"/>
    </source>
</evidence>
<feature type="transmembrane region" description="Helical" evidence="2">
    <location>
        <begin position="6"/>
        <end position="27"/>
    </location>
</feature>
<comment type="caution">
    <text evidence="4">The sequence shown here is derived from an EMBL/GenBank/DDBJ whole genome shotgun (WGS) entry which is preliminary data.</text>
</comment>
<dbReference type="AlphaFoldDB" id="A0AAN6UVE0"/>
<dbReference type="GeneID" id="87818798"/>
<feature type="region of interest" description="Disordered" evidence="1">
    <location>
        <begin position="252"/>
        <end position="280"/>
    </location>
</feature>
<evidence type="ECO:0000259" key="3">
    <source>
        <dbReference type="Pfam" id="PF24800"/>
    </source>
</evidence>
<evidence type="ECO:0000256" key="1">
    <source>
        <dbReference type="SAM" id="MobiDB-lite"/>
    </source>
</evidence>
<dbReference type="InterPro" id="IPR056119">
    <property type="entry name" value="DUF7702"/>
</dbReference>
<dbReference type="Pfam" id="PF24800">
    <property type="entry name" value="DUF7702"/>
    <property type="match status" value="1"/>
</dbReference>
<feature type="region of interest" description="Disordered" evidence="1">
    <location>
        <begin position="299"/>
        <end position="318"/>
    </location>
</feature>
<feature type="transmembrane region" description="Helical" evidence="2">
    <location>
        <begin position="214"/>
        <end position="235"/>
    </location>
</feature>
<evidence type="ECO:0000256" key="2">
    <source>
        <dbReference type="SAM" id="Phobius"/>
    </source>
</evidence>
<keyword evidence="5" id="KW-1185">Reference proteome</keyword>
<feature type="domain" description="DUF7702" evidence="3">
    <location>
        <begin position="6"/>
        <end position="240"/>
    </location>
</feature>
<organism evidence="4 5">
    <name type="scientific">Dichotomopilus funicola</name>
    <dbReference type="NCBI Taxonomy" id="1934379"/>
    <lineage>
        <taxon>Eukaryota</taxon>
        <taxon>Fungi</taxon>
        <taxon>Dikarya</taxon>
        <taxon>Ascomycota</taxon>
        <taxon>Pezizomycotina</taxon>
        <taxon>Sordariomycetes</taxon>
        <taxon>Sordariomycetidae</taxon>
        <taxon>Sordariales</taxon>
        <taxon>Chaetomiaceae</taxon>
        <taxon>Dichotomopilus</taxon>
    </lineage>
</organism>
<name>A0AAN6UVE0_9PEZI</name>
<accession>A0AAN6UVE0</accession>
<dbReference type="Proteomes" id="UP001302676">
    <property type="component" value="Unassembled WGS sequence"/>
</dbReference>
<dbReference type="PANTHER" id="PTHR42109:SF2">
    <property type="entry name" value="INTEGRAL MEMBRANE PROTEIN"/>
    <property type="match status" value="1"/>
</dbReference>
<dbReference type="PANTHER" id="PTHR42109">
    <property type="entry name" value="UNPLACED GENOMIC SCAFFOLD UM_SCAF_CONTIG_1.265, WHOLE GENOME SHOTGUN SEQUENCE"/>
    <property type="match status" value="1"/>
</dbReference>
<proteinExistence type="predicted"/>
<feature type="region of interest" description="Disordered" evidence="1">
    <location>
        <begin position="328"/>
        <end position="348"/>
    </location>
</feature>
<keyword evidence="2" id="KW-1133">Transmembrane helix</keyword>
<evidence type="ECO:0000313" key="5">
    <source>
        <dbReference type="Proteomes" id="UP001302676"/>
    </source>
</evidence>
<feature type="transmembrane region" description="Helical" evidence="2">
    <location>
        <begin position="106"/>
        <end position="127"/>
    </location>
</feature>
<dbReference type="EMBL" id="MU853649">
    <property type="protein sequence ID" value="KAK4139798.1"/>
    <property type="molecule type" value="Genomic_DNA"/>
</dbReference>
<keyword evidence="2" id="KW-0812">Transmembrane</keyword>
<feature type="transmembrane region" description="Helical" evidence="2">
    <location>
        <begin position="39"/>
        <end position="57"/>
    </location>
</feature>
<reference evidence="4" key="2">
    <citation type="submission" date="2023-05" db="EMBL/GenBank/DDBJ databases">
        <authorList>
            <consortium name="Lawrence Berkeley National Laboratory"/>
            <person name="Steindorff A."/>
            <person name="Hensen N."/>
            <person name="Bonometti L."/>
            <person name="Westerberg I."/>
            <person name="Brannstrom I.O."/>
            <person name="Guillou S."/>
            <person name="Cros-Aarteil S."/>
            <person name="Calhoun S."/>
            <person name="Haridas S."/>
            <person name="Kuo A."/>
            <person name="Mondo S."/>
            <person name="Pangilinan J."/>
            <person name="Riley R."/>
            <person name="Labutti K."/>
            <person name="Andreopoulos B."/>
            <person name="Lipzen A."/>
            <person name="Chen C."/>
            <person name="Yanf M."/>
            <person name="Daum C."/>
            <person name="Ng V."/>
            <person name="Clum A."/>
            <person name="Ohm R."/>
            <person name="Martin F."/>
            <person name="Silar P."/>
            <person name="Natvig D."/>
            <person name="Lalanne C."/>
            <person name="Gautier V."/>
            <person name="Ament-Velasquez S.L."/>
            <person name="Kruys A."/>
            <person name="Hutchinson M.I."/>
            <person name="Powell A.J."/>
            <person name="Barry K."/>
            <person name="Miller A.N."/>
            <person name="Grigoriev I.V."/>
            <person name="Debuchy R."/>
            <person name="Gladieux P."/>
            <person name="Thoren M.H."/>
            <person name="Johannesson H."/>
        </authorList>
    </citation>
    <scope>NUCLEOTIDE SEQUENCE</scope>
    <source>
        <strain evidence="4">CBS 141.50</strain>
    </source>
</reference>
<feature type="transmembrane region" description="Helical" evidence="2">
    <location>
        <begin position="177"/>
        <end position="202"/>
    </location>
</feature>
<feature type="compositionally biased region" description="Gly residues" evidence="1">
    <location>
        <begin position="263"/>
        <end position="274"/>
    </location>
</feature>
<reference evidence="4" key="1">
    <citation type="journal article" date="2023" name="Mol. Phylogenet. Evol.">
        <title>Genome-scale phylogeny and comparative genomics of the fungal order Sordariales.</title>
        <authorList>
            <person name="Hensen N."/>
            <person name="Bonometti L."/>
            <person name="Westerberg I."/>
            <person name="Brannstrom I.O."/>
            <person name="Guillou S."/>
            <person name="Cros-Aarteil S."/>
            <person name="Calhoun S."/>
            <person name="Haridas S."/>
            <person name="Kuo A."/>
            <person name="Mondo S."/>
            <person name="Pangilinan J."/>
            <person name="Riley R."/>
            <person name="LaButti K."/>
            <person name="Andreopoulos B."/>
            <person name="Lipzen A."/>
            <person name="Chen C."/>
            <person name="Yan M."/>
            <person name="Daum C."/>
            <person name="Ng V."/>
            <person name="Clum A."/>
            <person name="Steindorff A."/>
            <person name="Ohm R.A."/>
            <person name="Martin F."/>
            <person name="Silar P."/>
            <person name="Natvig D.O."/>
            <person name="Lalanne C."/>
            <person name="Gautier V."/>
            <person name="Ament-Velasquez S.L."/>
            <person name="Kruys A."/>
            <person name="Hutchinson M.I."/>
            <person name="Powell A.J."/>
            <person name="Barry K."/>
            <person name="Miller A.N."/>
            <person name="Grigoriev I.V."/>
            <person name="Debuchy R."/>
            <person name="Gladieux P."/>
            <person name="Hiltunen Thoren M."/>
            <person name="Johannesson H."/>
        </authorList>
    </citation>
    <scope>NUCLEOTIDE SEQUENCE</scope>
    <source>
        <strain evidence="4">CBS 141.50</strain>
    </source>
</reference>
<protein>
    <recommendedName>
        <fullName evidence="3">DUF7702 domain-containing protein</fullName>
    </recommendedName>
</protein>